<organism evidence="1 2">
    <name type="scientific">Solanum commersonii</name>
    <name type="common">Commerson's wild potato</name>
    <name type="synonym">Commerson's nightshade</name>
    <dbReference type="NCBI Taxonomy" id="4109"/>
    <lineage>
        <taxon>Eukaryota</taxon>
        <taxon>Viridiplantae</taxon>
        <taxon>Streptophyta</taxon>
        <taxon>Embryophyta</taxon>
        <taxon>Tracheophyta</taxon>
        <taxon>Spermatophyta</taxon>
        <taxon>Magnoliopsida</taxon>
        <taxon>eudicotyledons</taxon>
        <taxon>Gunneridae</taxon>
        <taxon>Pentapetalae</taxon>
        <taxon>asterids</taxon>
        <taxon>lamiids</taxon>
        <taxon>Solanales</taxon>
        <taxon>Solanaceae</taxon>
        <taxon>Solanoideae</taxon>
        <taxon>Solaneae</taxon>
        <taxon>Solanum</taxon>
    </lineage>
</organism>
<evidence type="ECO:0000313" key="1">
    <source>
        <dbReference type="EMBL" id="KAG5600637.1"/>
    </source>
</evidence>
<name>A0A9J5YKW6_SOLCO</name>
<keyword evidence="2" id="KW-1185">Reference proteome</keyword>
<reference evidence="1 2" key="1">
    <citation type="submission" date="2020-09" db="EMBL/GenBank/DDBJ databases">
        <title>De no assembly of potato wild relative species, Solanum commersonii.</title>
        <authorList>
            <person name="Cho K."/>
        </authorList>
    </citation>
    <scope>NUCLEOTIDE SEQUENCE [LARGE SCALE GENOMIC DNA]</scope>
    <source>
        <strain evidence="1">LZ3.2</strain>
        <tissue evidence="1">Leaf</tissue>
    </source>
</reference>
<dbReference type="EMBL" id="JACXVP010000006">
    <property type="protein sequence ID" value="KAG5600637.1"/>
    <property type="molecule type" value="Genomic_DNA"/>
</dbReference>
<sequence>MYGHCASGAFEEITAGGELIHGWPNTFFAQMAACRNGVLCSRLGIEEGGVDFCSQLLTVLGECGAVGLARLKRIIKSRGSVAAMVAGVEMDFAASAREIRERH</sequence>
<proteinExistence type="predicted"/>
<evidence type="ECO:0000313" key="2">
    <source>
        <dbReference type="Proteomes" id="UP000824120"/>
    </source>
</evidence>
<accession>A0A9J5YKW6</accession>
<gene>
    <name evidence="1" type="ORF">H5410_032007</name>
</gene>
<comment type="caution">
    <text evidence="1">The sequence shown here is derived from an EMBL/GenBank/DDBJ whole genome shotgun (WGS) entry which is preliminary data.</text>
</comment>
<protein>
    <submittedName>
        <fullName evidence="1">Uncharacterized protein</fullName>
    </submittedName>
</protein>
<dbReference type="AlphaFoldDB" id="A0A9J5YKW6"/>
<dbReference type="Proteomes" id="UP000824120">
    <property type="component" value="Chromosome 6"/>
</dbReference>